<dbReference type="InterPro" id="IPR047324">
    <property type="entry name" value="LbH_gamma_CA-like"/>
</dbReference>
<dbReference type="GO" id="GO:0016740">
    <property type="term" value="F:transferase activity"/>
    <property type="evidence" value="ECO:0007669"/>
    <property type="project" value="UniProtKB-KW"/>
</dbReference>
<evidence type="ECO:0000313" key="2">
    <source>
        <dbReference type="EMBL" id="SDO13071.1"/>
    </source>
</evidence>
<reference evidence="3" key="1">
    <citation type="submission" date="2016-10" db="EMBL/GenBank/DDBJ databases">
        <authorList>
            <person name="Varghese N."/>
            <person name="Submissions S."/>
        </authorList>
    </citation>
    <scope>NUCLEOTIDE SEQUENCE [LARGE SCALE GENOMIC DNA]</scope>
    <source>
        <strain evidence="3">BL47</strain>
    </source>
</reference>
<dbReference type="Gene3D" id="2.160.10.10">
    <property type="entry name" value="Hexapeptide repeat proteins"/>
    <property type="match status" value="2"/>
</dbReference>
<protein>
    <submittedName>
        <fullName evidence="2">Carbonic anhydrase or acetyltransferase, isoleucine patch superfamily</fullName>
    </submittedName>
</protein>
<dbReference type="AlphaFoldDB" id="A0A1H0H2C1"/>
<dbReference type="PANTHER" id="PTHR13061">
    <property type="entry name" value="DYNACTIN SUBUNIT P25"/>
    <property type="match status" value="1"/>
</dbReference>
<organism evidence="2 3">
    <name type="scientific">Methylobacterium phyllostachyos</name>
    <dbReference type="NCBI Taxonomy" id="582672"/>
    <lineage>
        <taxon>Bacteria</taxon>
        <taxon>Pseudomonadati</taxon>
        <taxon>Pseudomonadota</taxon>
        <taxon>Alphaproteobacteria</taxon>
        <taxon>Hyphomicrobiales</taxon>
        <taxon>Methylobacteriaceae</taxon>
        <taxon>Methylobacterium</taxon>
    </lineage>
</organism>
<keyword evidence="2" id="KW-0808">Transferase</keyword>
<dbReference type="Proteomes" id="UP000198704">
    <property type="component" value="Unassembled WGS sequence"/>
</dbReference>
<dbReference type="Pfam" id="PF00132">
    <property type="entry name" value="Hexapep"/>
    <property type="match status" value="1"/>
</dbReference>
<dbReference type="InterPro" id="IPR001451">
    <property type="entry name" value="Hexapep"/>
</dbReference>
<dbReference type="STRING" id="582672.SAMN05216360_11549"/>
<gene>
    <name evidence="2" type="ORF">SAMN05216360_11549</name>
</gene>
<dbReference type="EMBL" id="FNHS01000015">
    <property type="protein sequence ID" value="SDO13071.1"/>
    <property type="molecule type" value="Genomic_DNA"/>
</dbReference>
<dbReference type="PANTHER" id="PTHR13061:SF56">
    <property type="entry name" value="PROTEIN YRDA"/>
    <property type="match status" value="1"/>
</dbReference>
<name>A0A1H0H2C1_9HYPH</name>
<dbReference type="CDD" id="cd04645">
    <property type="entry name" value="LbH_gamma_CA_like"/>
    <property type="match status" value="2"/>
</dbReference>
<dbReference type="InterPro" id="IPR050484">
    <property type="entry name" value="Transf_Hexapept/Carb_Anhydrase"/>
</dbReference>
<sequence length="352" mass="37023">MRCPRPSVEKDIRVTPDLILPYDGVQPDFASRPVWCGRGSTVIGAARIGAQAWIGDDAVIRADGQSVTLGERFWLGHRSTVHIATLVRGTQVGDRVTVGRNSVVHACTVGSDVVIEDDVVILDGAEIGDGAVIEAGSTVFPRAQLPGGYAYAGSPARPKQKVNADDVAERAERLRERMGDGPTPPAGDPPEVEPSVFVARTATVRGRVSLGAGSTVLFCCDLNAEAGPIVIGADTNIQDNTVIRTRGEGVVIGRDTTIAHNVRIADSRIGARSLIGIGAAIAPGTLIADDVMLAAGATTDPGQILEAGYLWGGRPARILAPLDAEKRATMIRIVEGYCRHGREYRAAQEALS</sequence>
<accession>A0A1H0H2C1</accession>
<dbReference type="InterPro" id="IPR011004">
    <property type="entry name" value="Trimer_LpxA-like_sf"/>
</dbReference>
<proteinExistence type="predicted"/>
<dbReference type="Pfam" id="PF14602">
    <property type="entry name" value="Hexapep_2"/>
    <property type="match status" value="2"/>
</dbReference>
<dbReference type="SUPFAM" id="SSF51161">
    <property type="entry name" value="Trimeric LpxA-like enzymes"/>
    <property type="match status" value="2"/>
</dbReference>
<feature type="region of interest" description="Disordered" evidence="1">
    <location>
        <begin position="173"/>
        <end position="192"/>
    </location>
</feature>
<evidence type="ECO:0000313" key="3">
    <source>
        <dbReference type="Proteomes" id="UP000198704"/>
    </source>
</evidence>
<evidence type="ECO:0000256" key="1">
    <source>
        <dbReference type="SAM" id="MobiDB-lite"/>
    </source>
</evidence>
<keyword evidence="3" id="KW-1185">Reference proteome</keyword>